<comment type="subcellular location">
    <subcellularLocation>
        <location evidence="1">Cytoplasm</location>
    </subcellularLocation>
</comment>
<evidence type="ECO:0000256" key="10">
    <source>
        <dbReference type="SAM" id="Coils"/>
    </source>
</evidence>
<evidence type="ECO:0000313" key="11">
    <source>
        <dbReference type="EMBL" id="PTQ57583.1"/>
    </source>
</evidence>
<evidence type="ECO:0000256" key="6">
    <source>
        <dbReference type="ARBA" id="ARBA00023306"/>
    </source>
</evidence>
<keyword evidence="5" id="KW-0717">Septation</keyword>
<dbReference type="InterPro" id="IPR053712">
    <property type="entry name" value="Bac_CellDiv_Activator"/>
</dbReference>
<comment type="function">
    <text evidence="7">Activator of cell division through the inhibition of FtsZ GTPase activity, therefore promoting FtsZ assembly into bundles of protofilaments necessary for the formation of the division Z ring. It is recruited early at mid-cell but it is not essential for cell division.</text>
</comment>
<dbReference type="GO" id="GO:0043093">
    <property type="term" value="P:FtsZ-dependent cytokinesis"/>
    <property type="evidence" value="ECO:0007669"/>
    <property type="project" value="TreeGrafter"/>
</dbReference>
<proteinExistence type="predicted"/>
<evidence type="ECO:0000256" key="9">
    <source>
        <dbReference type="ARBA" id="ARBA00033158"/>
    </source>
</evidence>
<dbReference type="GO" id="GO:0005829">
    <property type="term" value="C:cytosol"/>
    <property type="evidence" value="ECO:0007669"/>
    <property type="project" value="TreeGrafter"/>
</dbReference>
<comment type="caution">
    <text evidence="11">The sequence shown here is derived from an EMBL/GenBank/DDBJ whole genome shotgun (WGS) entry which is preliminary data.</text>
</comment>
<keyword evidence="3" id="KW-0963">Cytoplasm</keyword>
<dbReference type="Gene3D" id="6.10.250.790">
    <property type="match status" value="1"/>
</dbReference>
<accession>A0A2R6Y4L3</accession>
<evidence type="ECO:0000256" key="2">
    <source>
        <dbReference type="ARBA" id="ARBA00015195"/>
    </source>
</evidence>
<keyword evidence="6" id="KW-0131">Cell cycle</keyword>
<evidence type="ECO:0000313" key="12">
    <source>
        <dbReference type="Proteomes" id="UP000244338"/>
    </source>
</evidence>
<evidence type="ECO:0000256" key="1">
    <source>
        <dbReference type="ARBA" id="ARBA00004496"/>
    </source>
</evidence>
<dbReference type="EMBL" id="PEBX01000005">
    <property type="protein sequence ID" value="PTQ57583.1"/>
    <property type="molecule type" value="Genomic_DNA"/>
</dbReference>
<dbReference type="SUPFAM" id="SSF102829">
    <property type="entry name" value="Cell division protein ZapA-like"/>
    <property type="match status" value="1"/>
</dbReference>
<keyword evidence="10" id="KW-0175">Coiled coil</keyword>
<dbReference type="GO" id="GO:0000921">
    <property type="term" value="P:septin ring assembly"/>
    <property type="evidence" value="ECO:0007669"/>
    <property type="project" value="TreeGrafter"/>
</dbReference>
<dbReference type="InterPro" id="IPR007838">
    <property type="entry name" value="Cell_div_ZapA-like"/>
</dbReference>
<keyword evidence="4" id="KW-0132">Cell division</keyword>
<evidence type="ECO:0000256" key="8">
    <source>
        <dbReference type="ARBA" id="ARBA00026068"/>
    </source>
</evidence>
<gene>
    <name evidence="11" type="ORF">BSOLF_1287</name>
</gene>
<feature type="coiled-coil region" evidence="10">
    <location>
        <begin position="65"/>
        <end position="162"/>
    </location>
</feature>
<dbReference type="PANTHER" id="PTHR34981">
    <property type="entry name" value="CELL DIVISION PROTEIN ZAPA"/>
    <property type="match status" value="1"/>
</dbReference>
<dbReference type="GO" id="GO:0000917">
    <property type="term" value="P:division septum assembly"/>
    <property type="evidence" value="ECO:0007669"/>
    <property type="project" value="UniProtKB-KW"/>
</dbReference>
<evidence type="ECO:0000256" key="4">
    <source>
        <dbReference type="ARBA" id="ARBA00022618"/>
    </source>
</evidence>
<name>A0A2R6Y4L3_9BACL</name>
<dbReference type="Proteomes" id="UP000244338">
    <property type="component" value="Unassembled WGS sequence"/>
</dbReference>
<evidence type="ECO:0000256" key="3">
    <source>
        <dbReference type="ARBA" id="ARBA00022490"/>
    </source>
</evidence>
<dbReference type="InterPro" id="IPR036192">
    <property type="entry name" value="Cell_div_ZapA-like_sf"/>
</dbReference>
<dbReference type="Pfam" id="PF05164">
    <property type="entry name" value="ZapA"/>
    <property type="match status" value="1"/>
</dbReference>
<dbReference type="GO" id="GO:0032153">
    <property type="term" value="C:cell division site"/>
    <property type="evidence" value="ECO:0007669"/>
    <property type="project" value="TreeGrafter"/>
</dbReference>
<sequence>MQEPKSVRISIFGEQYMIKGMASPEEVQEVAGLVDQTMKDIAGKHPALDHHKLAVLAALNIAYQIRLLKNEHSELKDAYDRQVQAFEVLNVRLAKLEKEQLAREEYLVSLEKKLQLMEEERTNLQRDKEQLEEIAHTLKLELERVNEAYKGAQEEIRELYLLLDEKTAHSS</sequence>
<dbReference type="AlphaFoldDB" id="A0A2R6Y4L3"/>
<dbReference type="GO" id="GO:0030428">
    <property type="term" value="C:cell septum"/>
    <property type="evidence" value="ECO:0007669"/>
    <property type="project" value="TreeGrafter"/>
</dbReference>
<comment type="subunit">
    <text evidence="8">Homodimer. Interacts with FtsZ.</text>
</comment>
<dbReference type="PANTHER" id="PTHR34981:SF1">
    <property type="entry name" value="CELL DIVISION PROTEIN ZAPA"/>
    <property type="match status" value="1"/>
</dbReference>
<protein>
    <recommendedName>
        <fullName evidence="2">Cell division protein ZapA</fullName>
    </recommendedName>
    <alternativeName>
        <fullName evidence="9">Z ring-associated protein ZapA</fullName>
    </alternativeName>
</protein>
<evidence type="ECO:0000256" key="7">
    <source>
        <dbReference type="ARBA" id="ARBA00024910"/>
    </source>
</evidence>
<evidence type="ECO:0000256" key="5">
    <source>
        <dbReference type="ARBA" id="ARBA00023210"/>
    </source>
</evidence>
<organism evidence="11 12">
    <name type="scientific">Candidatus Carbonibacillus altaicus</name>
    <dbReference type="NCBI Taxonomy" id="2163959"/>
    <lineage>
        <taxon>Bacteria</taxon>
        <taxon>Bacillati</taxon>
        <taxon>Bacillota</taxon>
        <taxon>Bacilli</taxon>
        <taxon>Bacillales</taxon>
        <taxon>Candidatus Carbonibacillus</taxon>
    </lineage>
</organism>
<reference evidence="12" key="1">
    <citation type="journal article" date="2018" name="Sci. Rep.">
        <title>Lignite coal burning seam in the remote Altai Mountains harbors a hydrogen-driven thermophilic microbial community.</title>
        <authorList>
            <person name="Kadnikov V.V."/>
            <person name="Mardanov A.V."/>
            <person name="Ivasenko D.A."/>
            <person name="Antsiferov D.V."/>
            <person name="Beletsky A.V."/>
            <person name="Karnachuk O.V."/>
            <person name="Ravin N.V."/>
        </authorList>
    </citation>
    <scope>NUCLEOTIDE SEQUENCE [LARGE SCALE GENOMIC DNA]</scope>
</reference>